<dbReference type="Gene3D" id="3.60.10.10">
    <property type="entry name" value="Endonuclease/exonuclease/phosphatase"/>
    <property type="match status" value="1"/>
</dbReference>
<dbReference type="InterPro" id="IPR036691">
    <property type="entry name" value="Endo/exonu/phosph_ase_sf"/>
</dbReference>
<proteinExistence type="evidence at transcript level"/>
<dbReference type="Pfam" id="PF03372">
    <property type="entry name" value="Exo_endo_phos"/>
    <property type="match status" value="1"/>
</dbReference>
<feature type="non-terminal residue" evidence="2">
    <location>
        <position position="374"/>
    </location>
</feature>
<dbReference type="AlphaFoldDB" id="A0A023FAV1"/>
<reference evidence="2" key="1">
    <citation type="journal article" date="2014" name="PLoS Negl. Trop. Dis.">
        <title>An updated insight into the Sialotranscriptome of Triatoma infestans: developmental stage and geographic variations.</title>
        <authorList>
            <person name="Schwarz A."/>
            <person name="Medrano-Mercado N."/>
            <person name="Schaub G.A."/>
            <person name="Struchiner C.J."/>
            <person name="Bargues M.D."/>
            <person name="Levy M.Z."/>
            <person name="Ribeiro J.M."/>
        </authorList>
    </citation>
    <scope>NUCLEOTIDE SEQUENCE</scope>
    <source>
        <strain evidence="2">Chile</strain>
        <tissue evidence="2">Salivary glands</tissue>
    </source>
</reference>
<evidence type="ECO:0000259" key="1">
    <source>
        <dbReference type="Pfam" id="PF03372"/>
    </source>
</evidence>
<dbReference type="InterPro" id="IPR005135">
    <property type="entry name" value="Endo/exonuclease/phosphatase"/>
</dbReference>
<accession>A0A023FAV1</accession>
<organism evidence="2">
    <name type="scientific">Triatoma infestans</name>
    <name type="common">Assassin bug</name>
    <dbReference type="NCBI Taxonomy" id="30076"/>
    <lineage>
        <taxon>Eukaryota</taxon>
        <taxon>Metazoa</taxon>
        <taxon>Ecdysozoa</taxon>
        <taxon>Arthropoda</taxon>
        <taxon>Hexapoda</taxon>
        <taxon>Insecta</taxon>
        <taxon>Pterygota</taxon>
        <taxon>Neoptera</taxon>
        <taxon>Paraneoptera</taxon>
        <taxon>Hemiptera</taxon>
        <taxon>Heteroptera</taxon>
        <taxon>Panheteroptera</taxon>
        <taxon>Cimicomorpha</taxon>
        <taxon>Reduviidae</taxon>
        <taxon>Triatominae</taxon>
        <taxon>Triatoma</taxon>
    </lineage>
</organism>
<feature type="non-terminal residue" evidence="2">
    <location>
        <position position="1"/>
    </location>
</feature>
<sequence length="374" mass="42576">NSPPSRCGSEKIINNYVNDEISLCFWNVNGFSTLFNLSRDEIKKLVSHDVIGIYETWHLSEKIVYPHFFKNYTSVAVPAKKVKIKGRGSGGLVIFVKKCLNVSVTLLQSRDWWLSILLKNEHAALIVCLVYLKPGKENDYIIELIKNDLHEIKLMYGCCNLILAGDFNGRVGERDTVNAECFTNSFLESNRSSCDLTVNKRGLNLIEVLDEMGFFIINGRTVSDKLGTYTYVSSQGCSVIDLVCASLESLMIINDLHIINISDLSDHLACSVKLMIKFYNHCNPKHSIENGEIIKIFRDMDHLTNFVIKLKHSPRIYYNSDDINDLYANFETAVLDSMNQAGMIKKQKISIINKNKPWFTVECFRVKKAVKDSF</sequence>
<protein>
    <submittedName>
        <fullName evidence="2">Putative pol-like protein</fullName>
    </submittedName>
</protein>
<feature type="domain" description="Endonuclease/exonuclease/phosphatase" evidence="1">
    <location>
        <begin position="25"/>
        <end position="267"/>
    </location>
</feature>
<dbReference type="SUPFAM" id="SSF56219">
    <property type="entry name" value="DNase I-like"/>
    <property type="match status" value="1"/>
</dbReference>
<dbReference type="GO" id="GO:0003824">
    <property type="term" value="F:catalytic activity"/>
    <property type="evidence" value="ECO:0007669"/>
    <property type="project" value="InterPro"/>
</dbReference>
<evidence type="ECO:0000313" key="2">
    <source>
        <dbReference type="EMBL" id="JAC18646.1"/>
    </source>
</evidence>
<name>A0A023FAV1_TRIIF</name>
<dbReference type="EMBL" id="GBBI01000066">
    <property type="protein sequence ID" value="JAC18646.1"/>
    <property type="molecule type" value="mRNA"/>
</dbReference>